<protein>
    <submittedName>
        <fullName evidence="9">FtsX-like permease family protein</fullName>
    </submittedName>
</protein>
<evidence type="ECO:0000256" key="5">
    <source>
        <dbReference type="ARBA" id="ARBA00023136"/>
    </source>
</evidence>
<feature type="transmembrane region" description="Helical" evidence="6">
    <location>
        <begin position="29"/>
        <end position="51"/>
    </location>
</feature>
<dbReference type="PANTHER" id="PTHR43738:SF3">
    <property type="entry name" value="ABC TRANSPORTER PERMEASE"/>
    <property type="match status" value="1"/>
</dbReference>
<dbReference type="RefSeq" id="WP_091243573.1">
    <property type="nucleotide sequence ID" value="NZ_FNAG01000008.1"/>
</dbReference>
<name>A0A1G6Y2E2_9GAMM</name>
<keyword evidence="10" id="KW-1185">Reference proteome</keyword>
<feature type="transmembrane region" description="Helical" evidence="6">
    <location>
        <begin position="361"/>
        <end position="382"/>
    </location>
</feature>
<keyword evidence="5 6" id="KW-0472">Membrane</keyword>
<dbReference type="InterPro" id="IPR003838">
    <property type="entry name" value="ABC3_permease_C"/>
</dbReference>
<keyword evidence="2" id="KW-1003">Cell membrane</keyword>
<evidence type="ECO:0000256" key="2">
    <source>
        <dbReference type="ARBA" id="ARBA00022475"/>
    </source>
</evidence>
<dbReference type="OrthoDB" id="241967at2"/>
<dbReference type="AlphaFoldDB" id="A0A1G6Y2E2"/>
<evidence type="ECO:0000259" key="8">
    <source>
        <dbReference type="Pfam" id="PF12704"/>
    </source>
</evidence>
<dbReference type="GO" id="GO:0005886">
    <property type="term" value="C:plasma membrane"/>
    <property type="evidence" value="ECO:0007669"/>
    <property type="project" value="UniProtKB-SubCell"/>
</dbReference>
<evidence type="ECO:0000256" key="1">
    <source>
        <dbReference type="ARBA" id="ARBA00004651"/>
    </source>
</evidence>
<accession>A0A1G6Y2E2</accession>
<feature type="domain" description="ABC3 transporter permease C-terminal" evidence="7">
    <location>
        <begin position="270"/>
        <end position="386"/>
    </location>
</feature>
<gene>
    <name evidence="9" type="ORF">SAMN04488509_108105</name>
</gene>
<feature type="transmembrane region" description="Helical" evidence="6">
    <location>
        <begin position="265"/>
        <end position="287"/>
    </location>
</feature>
<evidence type="ECO:0000259" key="7">
    <source>
        <dbReference type="Pfam" id="PF02687"/>
    </source>
</evidence>
<evidence type="ECO:0000313" key="9">
    <source>
        <dbReference type="EMBL" id="SDD84569.1"/>
    </source>
</evidence>
<dbReference type="EMBL" id="FNAG01000008">
    <property type="protein sequence ID" value="SDD84569.1"/>
    <property type="molecule type" value="Genomic_DNA"/>
</dbReference>
<dbReference type="PANTHER" id="PTHR43738">
    <property type="entry name" value="ABC TRANSPORTER, MEMBRANE PROTEIN"/>
    <property type="match status" value="1"/>
</dbReference>
<reference evidence="9 10" key="1">
    <citation type="submission" date="2016-10" db="EMBL/GenBank/DDBJ databases">
        <authorList>
            <person name="de Groot N.N."/>
        </authorList>
    </citation>
    <scope>NUCLEOTIDE SEQUENCE [LARGE SCALE GENOMIC DNA]</scope>
    <source>
        <strain evidence="9 10">DSM 16957</strain>
    </source>
</reference>
<evidence type="ECO:0000256" key="6">
    <source>
        <dbReference type="SAM" id="Phobius"/>
    </source>
</evidence>
<feature type="domain" description="MacB-like periplasmic core" evidence="8">
    <location>
        <begin position="32"/>
        <end position="235"/>
    </location>
</feature>
<dbReference type="InterPro" id="IPR051125">
    <property type="entry name" value="ABC-4/HrtB_transporter"/>
</dbReference>
<evidence type="ECO:0000256" key="3">
    <source>
        <dbReference type="ARBA" id="ARBA00022692"/>
    </source>
</evidence>
<proteinExistence type="predicted"/>
<feature type="transmembrane region" description="Helical" evidence="6">
    <location>
        <begin position="308"/>
        <end position="336"/>
    </location>
</feature>
<dbReference type="Pfam" id="PF12704">
    <property type="entry name" value="MacB_PCD"/>
    <property type="match status" value="1"/>
</dbReference>
<keyword evidence="4 6" id="KW-1133">Transmembrane helix</keyword>
<keyword evidence="3 6" id="KW-0812">Transmembrane</keyword>
<evidence type="ECO:0000256" key="4">
    <source>
        <dbReference type="ARBA" id="ARBA00022989"/>
    </source>
</evidence>
<organism evidence="9 10">
    <name type="scientific">Aquimonas voraii</name>
    <dbReference type="NCBI Taxonomy" id="265719"/>
    <lineage>
        <taxon>Bacteria</taxon>
        <taxon>Pseudomonadati</taxon>
        <taxon>Pseudomonadota</taxon>
        <taxon>Gammaproteobacteria</taxon>
        <taxon>Lysobacterales</taxon>
        <taxon>Lysobacteraceae</taxon>
        <taxon>Aquimonas</taxon>
    </lineage>
</organism>
<dbReference type="InterPro" id="IPR025857">
    <property type="entry name" value="MacB_PCD"/>
</dbReference>
<dbReference type="STRING" id="265719.SAMN04488509_108105"/>
<dbReference type="Proteomes" id="UP000199603">
    <property type="component" value="Unassembled WGS sequence"/>
</dbReference>
<comment type="subcellular location">
    <subcellularLocation>
        <location evidence="1">Cell membrane</location>
        <topology evidence="1">Multi-pass membrane protein</topology>
    </subcellularLocation>
</comment>
<dbReference type="Pfam" id="PF02687">
    <property type="entry name" value="FtsX"/>
    <property type="match status" value="1"/>
</dbReference>
<sequence>MAASERVGALRQYLALLPVALGNLWRSRWASLSILLSVTLLMLVVLGFLGMTRGFEYTARNAGSDAVAVVLWDQATSESTSRLSREQVELLRVAPAAAGVAFSPEFAMTVSLFTDASGARLNMLLRGVGSAGPGLRAGFRLLEGRMYEDGRNELIIGRSLQQRLGGVRLGDRLGLAGRDWTVVGVFALDSAALEAELWAGLAAVQSAYRRENQLQSVRLDLRDAGSLAALQDHIDADPRLELDVRTERERYRDQVEGTTLLMRYVGWPLSLLLALGCIAGVFNIMSTRVYGQRRSIRILHLQGFGTPAIFLAVLSEALLLSALGGLLGLLLALLLIDGLGANTLGEGYTHVQYVLRVDAAAAAQALGLAMVVGLLGGIVPAARGIRGQFAW</sequence>
<evidence type="ECO:0000313" key="10">
    <source>
        <dbReference type="Proteomes" id="UP000199603"/>
    </source>
</evidence>